<comment type="function">
    <text evidence="7">May play a role in DNA repair. It seems to be involved in an RecBC-independent recombinational process of DNA repair. It may act with RecF and RecO.</text>
</comment>
<feature type="domain" description="Toprim" evidence="8">
    <location>
        <begin position="80"/>
        <end position="178"/>
    </location>
</feature>
<dbReference type="PANTHER" id="PTHR30446:SF0">
    <property type="entry name" value="RECOMBINATION PROTEIN RECR"/>
    <property type="match status" value="1"/>
</dbReference>
<dbReference type="GO" id="GO:0008270">
    <property type="term" value="F:zinc ion binding"/>
    <property type="evidence" value="ECO:0007669"/>
    <property type="project" value="UniProtKB-KW"/>
</dbReference>
<evidence type="ECO:0000313" key="10">
    <source>
        <dbReference type="Proteomes" id="UP000528322"/>
    </source>
</evidence>
<name>A0A7W8DH76_9BACT</name>
<dbReference type="EMBL" id="JACHID010000009">
    <property type="protein sequence ID" value="MBB5022276.1"/>
    <property type="molecule type" value="Genomic_DNA"/>
</dbReference>
<dbReference type="InterPro" id="IPR015967">
    <property type="entry name" value="Rcmb_RecR_Znf"/>
</dbReference>
<protein>
    <recommendedName>
        <fullName evidence="7">Recombination protein RecR</fullName>
    </recommendedName>
</protein>
<dbReference type="Pfam" id="PF02132">
    <property type="entry name" value="RecR_ZnF"/>
    <property type="match status" value="1"/>
</dbReference>
<dbReference type="GO" id="GO:0006281">
    <property type="term" value="P:DNA repair"/>
    <property type="evidence" value="ECO:0007669"/>
    <property type="project" value="UniProtKB-UniRule"/>
</dbReference>
<organism evidence="9 10">
    <name type="scientific">Desulfurispira natronophila</name>
    <dbReference type="NCBI Taxonomy" id="682562"/>
    <lineage>
        <taxon>Bacteria</taxon>
        <taxon>Pseudomonadati</taxon>
        <taxon>Chrysiogenota</taxon>
        <taxon>Chrysiogenia</taxon>
        <taxon>Chrysiogenales</taxon>
        <taxon>Chrysiogenaceae</taxon>
        <taxon>Desulfurispira</taxon>
    </lineage>
</organism>
<dbReference type="AlphaFoldDB" id="A0A7W8DH76"/>
<proteinExistence type="inferred from homology"/>
<evidence type="ECO:0000259" key="8">
    <source>
        <dbReference type="PROSITE" id="PS50880"/>
    </source>
</evidence>
<evidence type="ECO:0000256" key="3">
    <source>
        <dbReference type="ARBA" id="ARBA00022771"/>
    </source>
</evidence>
<evidence type="ECO:0000256" key="2">
    <source>
        <dbReference type="ARBA" id="ARBA00022763"/>
    </source>
</evidence>
<dbReference type="Gene3D" id="1.10.8.420">
    <property type="entry name" value="RecR Domain 1"/>
    <property type="match status" value="1"/>
</dbReference>
<keyword evidence="5 7" id="KW-0233">DNA recombination</keyword>
<evidence type="ECO:0000313" key="9">
    <source>
        <dbReference type="EMBL" id="MBB5022276.1"/>
    </source>
</evidence>
<dbReference type="InterPro" id="IPR000093">
    <property type="entry name" value="DNA_Rcmb_RecR"/>
</dbReference>
<keyword evidence="2 7" id="KW-0227">DNA damage</keyword>
<dbReference type="Pfam" id="PF21176">
    <property type="entry name" value="RecR_HhH"/>
    <property type="match status" value="1"/>
</dbReference>
<dbReference type="GO" id="GO:0003677">
    <property type="term" value="F:DNA binding"/>
    <property type="evidence" value="ECO:0007669"/>
    <property type="project" value="UniProtKB-UniRule"/>
</dbReference>
<evidence type="ECO:0000256" key="4">
    <source>
        <dbReference type="ARBA" id="ARBA00022833"/>
    </source>
</evidence>
<dbReference type="HAMAP" id="MF_00017">
    <property type="entry name" value="RecR"/>
    <property type="match status" value="1"/>
</dbReference>
<evidence type="ECO:0000256" key="1">
    <source>
        <dbReference type="ARBA" id="ARBA00022723"/>
    </source>
</evidence>
<dbReference type="Gene3D" id="3.40.1360.10">
    <property type="match status" value="1"/>
</dbReference>
<sequence length="203" mass="21992">MYSLSTVTALARALVHIPGIGYRTAGRYALELSSVPAQQRRELLEALQHMDEAIRSCVRCYAVAEAELCPICLSSARDQSLLCIVETFGDLVAIEQTGSYRGIYHVLGGRVSPVEQCSFLDLNVSVLGDRLKGETVERVIVGSARTPESEITASMLFDFVQSIKSNTSVVFLNQYLPPGASPAFAASHVLKDAIEQAKNAVDL</sequence>
<evidence type="ECO:0000256" key="6">
    <source>
        <dbReference type="ARBA" id="ARBA00023204"/>
    </source>
</evidence>
<dbReference type="RefSeq" id="WP_183732492.1">
    <property type="nucleotide sequence ID" value="NZ_JACHID010000009.1"/>
</dbReference>
<comment type="caution">
    <text evidence="9">The sequence shown here is derived from an EMBL/GenBank/DDBJ whole genome shotgun (WGS) entry which is preliminary data.</text>
</comment>
<dbReference type="PANTHER" id="PTHR30446">
    <property type="entry name" value="RECOMBINATION PROTEIN RECR"/>
    <property type="match status" value="1"/>
</dbReference>
<dbReference type="Proteomes" id="UP000528322">
    <property type="component" value="Unassembled WGS sequence"/>
</dbReference>
<dbReference type="SUPFAM" id="SSF111304">
    <property type="entry name" value="Recombination protein RecR"/>
    <property type="match status" value="1"/>
</dbReference>
<dbReference type="GO" id="GO:0006310">
    <property type="term" value="P:DNA recombination"/>
    <property type="evidence" value="ECO:0007669"/>
    <property type="project" value="UniProtKB-UniRule"/>
</dbReference>
<dbReference type="InterPro" id="IPR023627">
    <property type="entry name" value="Rcmb_RecR"/>
</dbReference>
<reference evidence="9 10" key="1">
    <citation type="submission" date="2020-08" db="EMBL/GenBank/DDBJ databases">
        <title>Genomic Encyclopedia of Type Strains, Phase IV (KMG-IV): sequencing the most valuable type-strain genomes for metagenomic binning, comparative biology and taxonomic classification.</title>
        <authorList>
            <person name="Goeker M."/>
        </authorList>
    </citation>
    <scope>NUCLEOTIDE SEQUENCE [LARGE SCALE GENOMIC DNA]</scope>
    <source>
        <strain evidence="9 10">DSM 22071</strain>
    </source>
</reference>
<accession>A0A7W8DH76</accession>
<dbReference type="PROSITE" id="PS50880">
    <property type="entry name" value="TOPRIM"/>
    <property type="match status" value="1"/>
</dbReference>
<keyword evidence="10" id="KW-1185">Reference proteome</keyword>
<comment type="similarity">
    <text evidence="7">Belongs to the RecR family.</text>
</comment>
<feature type="zinc finger region" description="C4-type" evidence="7">
    <location>
        <begin position="57"/>
        <end position="72"/>
    </location>
</feature>
<keyword evidence="6 7" id="KW-0234">DNA repair</keyword>
<dbReference type="Pfam" id="PF13662">
    <property type="entry name" value="Toprim_4"/>
    <property type="match status" value="1"/>
</dbReference>
<keyword evidence="1 7" id="KW-0479">Metal-binding</keyword>
<dbReference type="InterPro" id="IPR006171">
    <property type="entry name" value="TOPRIM_dom"/>
</dbReference>
<evidence type="ECO:0000256" key="5">
    <source>
        <dbReference type="ARBA" id="ARBA00023172"/>
    </source>
</evidence>
<evidence type="ECO:0000256" key="7">
    <source>
        <dbReference type="HAMAP-Rule" id="MF_00017"/>
    </source>
</evidence>
<gene>
    <name evidence="7" type="primary">recR</name>
    <name evidence="9" type="ORF">HNR37_001608</name>
</gene>
<keyword evidence="4 7" id="KW-0862">Zinc</keyword>
<keyword evidence="3 7" id="KW-0863">Zinc-finger</keyword>
<dbReference type="PROSITE" id="PS01300">
    <property type="entry name" value="RECR"/>
    <property type="match status" value="1"/>
</dbReference>